<feature type="compositionally biased region" description="Polar residues" evidence="1">
    <location>
        <begin position="145"/>
        <end position="158"/>
    </location>
</feature>
<proteinExistence type="predicted"/>
<dbReference type="Proteomes" id="UP000018817">
    <property type="component" value="Unassembled WGS sequence"/>
</dbReference>
<reference evidence="2 3" key="2">
    <citation type="submission" date="2013-11" db="EMBL/GenBank/DDBJ databases">
        <title>The Genome Sequence of Phytophthora parasitica INRA-310.</title>
        <authorList>
            <consortium name="The Broad Institute Genomics Platform"/>
            <person name="Russ C."/>
            <person name="Tyler B."/>
            <person name="Panabieres F."/>
            <person name="Shan W."/>
            <person name="Tripathy S."/>
            <person name="Grunwald N."/>
            <person name="Machado M."/>
            <person name="Johnson C.S."/>
            <person name="Arredondo F."/>
            <person name="Hong C."/>
            <person name="Coffey M."/>
            <person name="Young S.K."/>
            <person name="Zeng Q."/>
            <person name="Gargeya S."/>
            <person name="Fitzgerald M."/>
            <person name="Abouelleil A."/>
            <person name="Alvarado L."/>
            <person name="Chapman S.B."/>
            <person name="Gainer-Dewar J."/>
            <person name="Goldberg J."/>
            <person name="Griggs A."/>
            <person name="Gujja S."/>
            <person name="Hansen M."/>
            <person name="Howarth C."/>
            <person name="Imamovic A."/>
            <person name="Ireland A."/>
            <person name="Larimer J."/>
            <person name="McCowan C."/>
            <person name="Murphy C."/>
            <person name="Pearson M."/>
            <person name="Poon T.W."/>
            <person name="Priest M."/>
            <person name="Roberts A."/>
            <person name="Saif S."/>
            <person name="Shea T."/>
            <person name="Sykes S."/>
            <person name="Wortman J."/>
            <person name="Nusbaum C."/>
            <person name="Birren B."/>
        </authorList>
    </citation>
    <scope>NUCLEOTIDE SEQUENCE [LARGE SCALE GENOMIC DNA]</scope>
    <source>
        <strain evidence="2 3">INRA-310</strain>
    </source>
</reference>
<feature type="region of interest" description="Disordered" evidence="1">
    <location>
        <begin position="181"/>
        <end position="216"/>
    </location>
</feature>
<reference evidence="3" key="1">
    <citation type="submission" date="2011-12" db="EMBL/GenBank/DDBJ databases">
        <authorList>
            <consortium name="The Broad Institute Genome Sequencing Platform"/>
            <person name="Russ C."/>
            <person name="Tyler B."/>
            <person name="Panabieres F."/>
            <person name="Shan W."/>
            <person name="Tripathy S."/>
            <person name="Grunwald N."/>
            <person name="Machado M."/>
            <person name="Young S.K."/>
            <person name="Zeng Q."/>
            <person name="Gargeya S."/>
            <person name="Fitzgerald M."/>
            <person name="Haas B."/>
            <person name="Abouelleil A."/>
            <person name="Alvarado L."/>
            <person name="Arachchi H.M."/>
            <person name="Berlin A."/>
            <person name="Chapman S.B."/>
            <person name="Gearin G."/>
            <person name="Goldberg J."/>
            <person name="Griggs A."/>
            <person name="Gujja S."/>
            <person name="Hansen M."/>
            <person name="Heiman D."/>
            <person name="Howarth C."/>
            <person name="Larimer J."/>
            <person name="Lui A."/>
            <person name="MacDonald P.J.P."/>
            <person name="McCowen C."/>
            <person name="Montmayeur A."/>
            <person name="Murphy C."/>
            <person name="Neiman D."/>
            <person name="Pearson M."/>
            <person name="Priest M."/>
            <person name="Roberts A."/>
            <person name="Saif S."/>
            <person name="Shea T."/>
            <person name="Sisk P."/>
            <person name="Stolte C."/>
            <person name="Sykes S."/>
            <person name="Wortman J."/>
            <person name="Nusbaum C."/>
            <person name="Birren B."/>
        </authorList>
    </citation>
    <scope>NUCLEOTIDE SEQUENCE [LARGE SCALE GENOMIC DNA]</scope>
    <source>
        <strain evidence="3">INRA-310</strain>
    </source>
</reference>
<gene>
    <name evidence="2" type="ORF">PPTG_16912</name>
</gene>
<dbReference type="EMBL" id="KI669622">
    <property type="protein sequence ID" value="ETN01826.1"/>
    <property type="molecule type" value="Genomic_DNA"/>
</dbReference>
<evidence type="ECO:0000313" key="3">
    <source>
        <dbReference type="Proteomes" id="UP000018817"/>
    </source>
</evidence>
<dbReference type="GeneID" id="20185960"/>
<feature type="region of interest" description="Disordered" evidence="1">
    <location>
        <begin position="132"/>
        <end position="158"/>
    </location>
</feature>
<evidence type="ECO:0000313" key="2">
    <source>
        <dbReference type="EMBL" id="ETN01826.1"/>
    </source>
</evidence>
<dbReference type="AlphaFoldDB" id="W2PMJ9"/>
<feature type="compositionally biased region" description="Basic and acidic residues" evidence="1">
    <location>
        <begin position="196"/>
        <end position="209"/>
    </location>
</feature>
<protein>
    <submittedName>
        <fullName evidence="2">Uncharacterized protein</fullName>
    </submittedName>
</protein>
<evidence type="ECO:0000256" key="1">
    <source>
        <dbReference type="SAM" id="MobiDB-lite"/>
    </source>
</evidence>
<organism evidence="2 3">
    <name type="scientific">Phytophthora nicotianae (strain INRA-310)</name>
    <name type="common">Phytophthora parasitica</name>
    <dbReference type="NCBI Taxonomy" id="761204"/>
    <lineage>
        <taxon>Eukaryota</taxon>
        <taxon>Sar</taxon>
        <taxon>Stramenopiles</taxon>
        <taxon>Oomycota</taxon>
        <taxon>Peronosporomycetes</taxon>
        <taxon>Peronosporales</taxon>
        <taxon>Peronosporaceae</taxon>
        <taxon>Phytophthora</taxon>
    </lineage>
</organism>
<sequence>MEIAEHVVEVMRFHGTQTFLEMANSLRRFGECANEGVVPIIGNYEQSEHHAPRNSTVVDSVFDHGGSDAESEVLPTLQTVELRENDGEDMTKSRDEIPDGVTHERIEIETTDTDTLLAETDRILRQLEDVVSSDNDDMRPEGINRSVSDSNPLVSSTNPLVHDSYQLVSDIEHGNELVTTTNELVNNGNSKKKRERQNASEKTDKEGSAEWKINTS</sequence>
<dbReference type="RefSeq" id="XP_008912905.1">
    <property type="nucleotide sequence ID" value="XM_008914657.1"/>
</dbReference>
<name>W2PMJ9_PHYN3</name>
<accession>W2PMJ9</accession>
<dbReference type="VEuPathDB" id="FungiDB:PPTG_16912"/>
<dbReference type="OrthoDB" id="10378658at2759"/>